<sequence>MLSHLEYDELEVIGRLRFEDLLTGGSRIFYKTHFLPMLLMQGKVDEMFLSLSSKSGKEYPVLMNMVLSGNSDTPTVDAVGLHMAKRNKYEKGILEAKQAAEKALKENDVLLKMKAELERHQELLEQQLRELKRINKEHVEFNKVLAHDMQEPLRKIQLFAGLLEGKTEKEGVGEEFGSYLKKLQGLSEYSRDLLMRLQHYHSLESRINNFTTGNLEEMIQAAISKLSIPEIQPDLTHLRVKDVRGDIPRLTWVLKELLANAYQFRTQGKPLYIEISSDLIKDNYYKTVQDAYRYTDFIQIRIKDNSQGFPINDQDKIFGLLQKFHVGSGTGLGLAYCKKIVDLHYGHILIKDIAGGGSQFTILLPYLS</sequence>
<evidence type="ECO:0000313" key="7">
    <source>
        <dbReference type="EMBL" id="MBC8769533.1"/>
    </source>
</evidence>
<protein>
    <recommendedName>
        <fullName evidence="2">histidine kinase</fullName>
        <ecNumber evidence="2">2.7.13.3</ecNumber>
    </recommendedName>
</protein>
<dbReference type="InterPro" id="IPR005467">
    <property type="entry name" value="His_kinase_dom"/>
</dbReference>
<evidence type="ECO:0000259" key="6">
    <source>
        <dbReference type="PROSITE" id="PS50109"/>
    </source>
</evidence>
<dbReference type="InterPro" id="IPR036890">
    <property type="entry name" value="HATPase_C_sf"/>
</dbReference>
<dbReference type="Gene3D" id="1.10.287.130">
    <property type="match status" value="1"/>
</dbReference>
<reference evidence="7 8" key="1">
    <citation type="submission" date="2020-08" db="EMBL/GenBank/DDBJ databases">
        <title>Arenibacter gaetbuli sp. nov., isolated from a sand dune.</title>
        <authorList>
            <person name="Park S."/>
            <person name="Yoon J.-H."/>
        </authorList>
    </citation>
    <scope>NUCLEOTIDE SEQUENCE [LARGE SCALE GENOMIC DNA]</scope>
    <source>
        <strain evidence="7 8">BSSL-BM3</strain>
    </source>
</reference>
<dbReference type="SMART" id="SM00387">
    <property type="entry name" value="HATPase_c"/>
    <property type="match status" value="1"/>
</dbReference>
<organism evidence="7 8">
    <name type="scientific">Arenibacter arenosicollis</name>
    <dbReference type="NCBI Taxonomy" id="2762274"/>
    <lineage>
        <taxon>Bacteria</taxon>
        <taxon>Pseudomonadati</taxon>
        <taxon>Bacteroidota</taxon>
        <taxon>Flavobacteriia</taxon>
        <taxon>Flavobacteriales</taxon>
        <taxon>Flavobacteriaceae</taxon>
        <taxon>Arenibacter</taxon>
    </lineage>
</organism>
<gene>
    <name evidence="7" type="ORF">H4O18_16160</name>
</gene>
<comment type="catalytic activity">
    <reaction evidence="1">
        <text>ATP + protein L-histidine = ADP + protein N-phospho-L-histidine.</text>
        <dbReference type="EC" id="2.7.13.3"/>
    </reaction>
</comment>
<keyword evidence="5" id="KW-0175">Coiled coil</keyword>
<feature type="domain" description="Histidine kinase" evidence="6">
    <location>
        <begin position="144"/>
        <end position="368"/>
    </location>
</feature>
<proteinExistence type="predicted"/>
<evidence type="ECO:0000256" key="2">
    <source>
        <dbReference type="ARBA" id="ARBA00012438"/>
    </source>
</evidence>
<dbReference type="EC" id="2.7.13.3" evidence="2"/>
<keyword evidence="8" id="KW-1185">Reference proteome</keyword>
<evidence type="ECO:0000256" key="5">
    <source>
        <dbReference type="SAM" id="Coils"/>
    </source>
</evidence>
<dbReference type="SUPFAM" id="SSF55874">
    <property type="entry name" value="ATPase domain of HSP90 chaperone/DNA topoisomerase II/histidine kinase"/>
    <property type="match status" value="1"/>
</dbReference>
<dbReference type="Pfam" id="PF02518">
    <property type="entry name" value="HATPase_c"/>
    <property type="match status" value="1"/>
</dbReference>
<keyword evidence="4" id="KW-0418">Kinase</keyword>
<evidence type="ECO:0000313" key="8">
    <source>
        <dbReference type="Proteomes" id="UP000618952"/>
    </source>
</evidence>
<dbReference type="InterPro" id="IPR003594">
    <property type="entry name" value="HATPase_dom"/>
</dbReference>
<dbReference type="PANTHER" id="PTHR42878">
    <property type="entry name" value="TWO-COMPONENT HISTIDINE KINASE"/>
    <property type="match status" value="1"/>
</dbReference>
<keyword evidence="3" id="KW-0808">Transferase</keyword>
<dbReference type="PRINTS" id="PR00344">
    <property type="entry name" value="BCTRLSENSOR"/>
</dbReference>
<evidence type="ECO:0000256" key="1">
    <source>
        <dbReference type="ARBA" id="ARBA00000085"/>
    </source>
</evidence>
<accession>A0ABR7QQS1</accession>
<name>A0ABR7QQS1_9FLAO</name>
<dbReference type="Proteomes" id="UP000618952">
    <property type="component" value="Unassembled WGS sequence"/>
</dbReference>
<dbReference type="Gene3D" id="3.30.565.10">
    <property type="entry name" value="Histidine kinase-like ATPase, C-terminal domain"/>
    <property type="match status" value="1"/>
</dbReference>
<comment type="caution">
    <text evidence="7">The sequence shown here is derived from an EMBL/GenBank/DDBJ whole genome shotgun (WGS) entry which is preliminary data.</text>
</comment>
<dbReference type="PANTHER" id="PTHR42878:SF15">
    <property type="entry name" value="BACTERIOPHYTOCHROME"/>
    <property type="match status" value="1"/>
</dbReference>
<dbReference type="InterPro" id="IPR004358">
    <property type="entry name" value="Sig_transdc_His_kin-like_C"/>
</dbReference>
<evidence type="ECO:0000256" key="3">
    <source>
        <dbReference type="ARBA" id="ARBA00022679"/>
    </source>
</evidence>
<dbReference type="SUPFAM" id="SSF47384">
    <property type="entry name" value="Homodimeric domain of signal transducing histidine kinase"/>
    <property type="match status" value="1"/>
</dbReference>
<dbReference type="EMBL" id="JACLHY010000019">
    <property type="protein sequence ID" value="MBC8769533.1"/>
    <property type="molecule type" value="Genomic_DNA"/>
</dbReference>
<dbReference type="InterPro" id="IPR050351">
    <property type="entry name" value="BphY/WalK/GraS-like"/>
</dbReference>
<dbReference type="InterPro" id="IPR036097">
    <property type="entry name" value="HisK_dim/P_sf"/>
</dbReference>
<dbReference type="PROSITE" id="PS50109">
    <property type="entry name" value="HIS_KIN"/>
    <property type="match status" value="1"/>
</dbReference>
<feature type="coiled-coil region" evidence="5">
    <location>
        <begin position="86"/>
        <end position="144"/>
    </location>
</feature>
<evidence type="ECO:0000256" key="4">
    <source>
        <dbReference type="ARBA" id="ARBA00022777"/>
    </source>
</evidence>